<organism evidence="1 2">
    <name type="scientific">Phytophthora sojae (strain P6497)</name>
    <name type="common">Soybean stem and root rot agent</name>
    <name type="synonym">Phytophthora megasperma f. sp. glycines</name>
    <dbReference type="NCBI Taxonomy" id="1094619"/>
    <lineage>
        <taxon>Eukaryota</taxon>
        <taxon>Sar</taxon>
        <taxon>Stramenopiles</taxon>
        <taxon>Oomycota</taxon>
        <taxon>Peronosporomycetes</taxon>
        <taxon>Peronosporales</taxon>
        <taxon>Peronosporaceae</taxon>
        <taxon>Phytophthora</taxon>
    </lineage>
</organism>
<dbReference type="Proteomes" id="UP000002640">
    <property type="component" value="Unassembled WGS sequence"/>
</dbReference>
<proteinExistence type="predicted"/>
<accession>G4YEU1</accession>
<dbReference type="Gene3D" id="2.70.150.10">
    <property type="entry name" value="Calcium-transporting ATPase, cytoplasmic transduction domain A"/>
    <property type="match status" value="1"/>
</dbReference>
<dbReference type="RefSeq" id="XP_009514210.1">
    <property type="nucleotide sequence ID" value="XM_009515915.1"/>
</dbReference>
<keyword evidence="2" id="KW-1185">Reference proteome</keyword>
<gene>
    <name evidence="1" type="ORF">PHYSODRAFT_257547</name>
</gene>
<evidence type="ECO:0000313" key="1">
    <source>
        <dbReference type="EMBL" id="EGZ26935.1"/>
    </source>
</evidence>
<sequence>MFKDLQSENVHVMPDSTSCARMENKTNMRVAATVVVNGLGHGVVTEIGKIQQSVQHASKGEKNTLITDDVEELLSKAIACSAVWTINYKNVFELIYGSVLKGVLRAK</sequence>
<protein>
    <submittedName>
        <fullName evidence="1">Uncharacterized protein</fullName>
    </submittedName>
</protein>
<dbReference type="Gene3D" id="1.20.1110.10">
    <property type="entry name" value="Calcium-transporting ATPase, transmembrane domain"/>
    <property type="match status" value="1"/>
</dbReference>
<evidence type="ECO:0000313" key="2">
    <source>
        <dbReference type="Proteomes" id="UP000002640"/>
    </source>
</evidence>
<dbReference type="EMBL" id="JH159151">
    <property type="protein sequence ID" value="EGZ26935.1"/>
    <property type="molecule type" value="Genomic_DNA"/>
</dbReference>
<dbReference type="GeneID" id="20638880"/>
<name>G4YEU1_PHYSP</name>
<dbReference type="KEGG" id="psoj:PHYSODRAFT_257547"/>
<dbReference type="InParanoid" id="G4YEU1"/>
<reference evidence="1 2" key="1">
    <citation type="journal article" date="2006" name="Science">
        <title>Phytophthora genome sequences uncover evolutionary origins and mechanisms of pathogenesis.</title>
        <authorList>
            <person name="Tyler B.M."/>
            <person name="Tripathy S."/>
            <person name="Zhang X."/>
            <person name="Dehal P."/>
            <person name="Jiang R.H."/>
            <person name="Aerts A."/>
            <person name="Arredondo F.D."/>
            <person name="Baxter L."/>
            <person name="Bensasson D."/>
            <person name="Beynon J.L."/>
            <person name="Chapman J."/>
            <person name="Damasceno C.M."/>
            <person name="Dorrance A.E."/>
            <person name="Dou D."/>
            <person name="Dickerman A.W."/>
            <person name="Dubchak I.L."/>
            <person name="Garbelotto M."/>
            <person name="Gijzen M."/>
            <person name="Gordon S.G."/>
            <person name="Govers F."/>
            <person name="Grunwald N.J."/>
            <person name="Huang W."/>
            <person name="Ivors K.L."/>
            <person name="Jones R.W."/>
            <person name="Kamoun S."/>
            <person name="Krampis K."/>
            <person name="Lamour K.H."/>
            <person name="Lee M.K."/>
            <person name="McDonald W.H."/>
            <person name="Medina M."/>
            <person name="Meijer H.J."/>
            <person name="Nordberg E.K."/>
            <person name="Maclean D.J."/>
            <person name="Ospina-Giraldo M.D."/>
            <person name="Morris P.F."/>
            <person name="Phuntumart V."/>
            <person name="Putnam N.H."/>
            <person name="Rash S."/>
            <person name="Rose J.K."/>
            <person name="Sakihama Y."/>
            <person name="Salamov A.A."/>
            <person name="Savidor A."/>
            <person name="Scheuring C.F."/>
            <person name="Smith B.M."/>
            <person name="Sobral B.W."/>
            <person name="Terry A."/>
            <person name="Torto-Alalibo T.A."/>
            <person name="Win J."/>
            <person name="Xu Z."/>
            <person name="Zhang H."/>
            <person name="Grigoriev I.V."/>
            <person name="Rokhsar D.S."/>
            <person name="Boore J.L."/>
        </authorList>
    </citation>
    <scope>NUCLEOTIDE SEQUENCE [LARGE SCALE GENOMIC DNA]</scope>
    <source>
        <strain evidence="1 2">P6497</strain>
    </source>
</reference>
<dbReference type="AlphaFoldDB" id="G4YEU1"/>